<dbReference type="GO" id="GO:0033962">
    <property type="term" value="P:P-body assembly"/>
    <property type="evidence" value="ECO:0007669"/>
    <property type="project" value="TreeGrafter"/>
</dbReference>
<evidence type="ECO:0000256" key="1">
    <source>
        <dbReference type="ARBA" id="ARBA00004123"/>
    </source>
</evidence>
<evidence type="ECO:0000259" key="8">
    <source>
        <dbReference type="Pfam" id="PF09770"/>
    </source>
</evidence>
<feature type="domain" description="mRNA decay factor PAT1" evidence="8">
    <location>
        <begin position="562"/>
        <end position="815"/>
    </location>
</feature>
<evidence type="ECO:0000313" key="10">
    <source>
        <dbReference type="Proteomes" id="UP001249851"/>
    </source>
</evidence>
<dbReference type="GO" id="GO:0000932">
    <property type="term" value="C:P-body"/>
    <property type="evidence" value="ECO:0007669"/>
    <property type="project" value="UniProtKB-SubCell"/>
</dbReference>
<dbReference type="EMBL" id="JARQWQ010000040">
    <property type="protein sequence ID" value="KAK2559412.1"/>
    <property type="molecule type" value="Genomic_DNA"/>
</dbReference>
<dbReference type="Proteomes" id="UP001249851">
    <property type="component" value="Unassembled WGS sequence"/>
</dbReference>
<evidence type="ECO:0000256" key="3">
    <source>
        <dbReference type="ARBA" id="ARBA00009138"/>
    </source>
</evidence>
<dbReference type="GO" id="GO:0003723">
    <property type="term" value="F:RNA binding"/>
    <property type="evidence" value="ECO:0007669"/>
    <property type="project" value="UniProtKB-KW"/>
</dbReference>
<evidence type="ECO:0000256" key="2">
    <source>
        <dbReference type="ARBA" id="ARBA00004201"/>
    </source>
</evidence>
<comment type="similarity">
    <text evidence="3">Belongs to the PAT1 family.</text>
</comment>
<accession>A0AAD9V358</accession>
<feature type="compositionally biased region" description="Basic and acidic residues" evidence="7">
    <location>
        <begin position="76"/>
        <end position="101"/>
    </location>
</feature>
<name>A0AAD9V358_ACRCE</name>
<gene>
    <name evidence="9" type="ORF">P5673_018036</name>
</gene>
<keyword evidence="4" id="KW-0963">Cytoplasm</keyword>
<comment type="caution">
    <text evidence="9">The sequence shown here is derived from an EMBL/GenBank/DDBJ whole genome shotgun (WGS) entry which is preliminary data.</text>
</comment>
<feature type="region of interest" description="Disordered" evidence="7">
    <location>
        <begin position="277"/>
        <end position="299"/>
    </location>
</feature>
<evidence type="ECO:0000256" key="5">
    <source>
        <dbReference type="ARBA" id="ARBA00022884"/>
    </source>
</evidence>
<feature type="compositionally biased region" description="Basic and acidic residues" evidence="7">
    <location>
        <begin position="517"/>
        <end position="536"/>
    </location>
</feature>
<organism evidence="9 10">
    <name type="scientific">Acropora cervicornis</name>
    <name type="common">Staghorn coral</name>
    <dbReference type="NCBI Taxonomy" id="6130"/>
    <lineage>
        <taxon>Eukaryota</taxon>
        <taxon>Metazoa</taxon>
        <taxon>Cnidaria</taxon>
        <taxon>Anthozoa</taxon>
        <taxon>Hexacorallia</taxon>
        <taxon>Scleractinia</taxon>
        <taxon>Astrocoeniina</taxon>
        <taxon>Acroporidae</taxon>
        <taxon>Acropora</taxon>
    </lineage>
</organism>
<evidence type="ECO:0000256" key="4">
    <source>
        <dbReference type="ARBA" id="ARBA00022490"/>
    </source>
</evidence>
<dbReference type="AlphaFoldDB" id="A0AAD9V358"/>
<evidence type="ECO:0000256" key="7">
    <source>
        <dbReference type="SAM" id="MobiDB-lite"/>
    </source>
</evidence>
<dbReference type="InterPro" id="IPR019167">
    <property type="entry name" value="PAT1_dom"/>
</dbReference>
<feature type="region of interest" description="Disordered" evidence="7">
    <location>
        <begin position="17"/>
        <end position="45"/>
    </location>
</feature>
<reference evidence="9" key="1">
    <citation type="journal article" date="2023" name="G3 (Bethesda)">
        <title>Whole genome assembly and annotation of the endangered Caribbean coral Acropora cervicornis.</title>
        <authorList>
            <person name="Selwyn J.D."/>
            <person name="Vollmer S.V."/>
        </authorList>
    </citation>
    <scope>NUCLEOTIDE SEQUENCE</scope>
    <source>
        <strain evidence="9">K2</strain>
    </source>
</reference>
<reference evidence="9" key="2">
    <citation type="journal article" date="2023" name="Science">
        <title>Genomic signatures of disease resistance in endangered staghorn corals.</title>
        <authorList>
            <person name="Vollmer S.V."/>
            <person name="Selwyn J.D."/>
            <person name="Despard B.A."/>
            <person name="Roesel C.L."/>
        </authorList>
    </citation>
    <scope>NUCLEOTIDE SEQUENCE</scope>
    <source>
        <strain evidence="9">K2</strain>
    </source>
</reference>
<proteinExistence type="inferred from homology"/>
<feature type="region of interest" description="Disordered" evidence="7">
    <location>
        <begin position="513"/>
        <end position="536"/>
    </location>
</feature>
<evidence type="ECO:0000256" key="6">
    <source>
        <dbReference type="ARBA" id="ARBA00023242"/>
    </source>
</evidence>
<feature type="region of interest" description="Disordered" evidence="7">
    <location>
        <begin position="61"/>
        <end position="103"/>
    </location>
</feature>
<dbReference type="GO" id="GO:0000290">
    <property type="term" value="P:deadenylation-dependent decapping of nuclear-transcribed mRNA"/>
    <property type="evidence" value="ECO:0007669"/>
    <property type="project" value="InterPro"/>
</dbReference>
<comment type="subcellular location">
    <subcellularLocation>
        <location evidence="2">Cytoplasm</location>
        <location evidence="2">P-body</location>
    </subcellularLocation>
    <subcellularLocation>
        <location evidence="1">Nucleus</location>
    </subcellularLocation>
</comment>
<keyword evidence="5" id="KW-0694">RNA-binding</keyword>
<dbReference type="PANTHER" id="PTHR21551:SF0">
    <property type="entry name" value="PROTEIN ASSOCIATED WITH TOPO II RELATED-1, ISOFORM A"/>
    <property type="match status" value="1"/>
</dbReference>
<keyword evidence="6" id="KW-0539">Nucleus</keyword>
<dbReference type="PANTHER" id="PTHR21551">
    <property type="entry name" value="TOPOISOMERASE II-ASSOCIATED PROTEIN PAT1"/>
    <property type="match status" value="1"/>
</dbReference>
<dbReference type="Pfam" id="PF09770">
    <property type="entry name" value="PAT1"/>
    <property type="match status" value="1"/>
</dbReference>
<dbReference type="InterPro" id="IPR039900">
    <property type="entry name" value="Pat1-like"/>
</dbReference>
<protein>
    <submittedName>
        <fullName evidence="9">Protein PAT1-like protein 1</fullName>
    </submittedName>
</protein>
<evidence type="ECO:0000313" key="9">
    <source>
        <dbReference type="EMBL" id="KAK2559412.1"/>
    </source>
</evidence>
<sequence length="974" mass="110003">MAGALFGFNSEIPAFEDEDLSELDPTLTNLDDGNTYDELNDDTFGAGALEDDWELSHRKLTGINDEGTQGSQVTDWVREKDIEKRGPKPSRSRDEQSHLQEDFEDELNREEEILQQHLAKLVDDDDTDAITIPRTSTKYKDIKHPSGVNPIWDGSSPLSSPTSSSSINHLYRFFADHVYRGTTTVDENHNQGKDHGDVLQKDNGFACIPFPPEVDLVVSLEPNARLISEHKLVECFSCLLQSLTERKRSNAISARVWLDSTSGHVFASQISPSSNIWGSPSKIDKENKNKGPVNTQRSPLDPLIKAESERKQKLRRPFSPAFEDDSIVTAIPPPGLLPPSRFMKKSPPVNAIRLEDLEKELTGDKSAPQQVPELPKEALRKTMIGQPPPGIPMPVMAPPGFRSPVPRMQTRPVLHHMFQTPRPSNSKQPIPPGMAGMPGILGPVPSPHLLRTPRTPVRARDPFSMMHTDPGRLMLRGGLLSNFPMSPQHARFSSPQLHNRRFQDLRQNFPRNQYDNRWFHDGRPPRQQDRSEHQHQFTDLERKIHNILTLCEDGPRKDDPYAGLMTRREKEWLIKIQLLQLTSNQPDLDDYYFQWKLQDVLGAQPPHSDAVVNVSLACGKTYTRRKTSEEHVEQSEGVQLKLNVPEDNKEVRETTKMALPQFEREKRNYTPVDFQGSLGKVSSASVQHPRQMVDLTIVRNAKAPEQYKQGVTTPLKDTKKRSQVLITIEKGYDFLLNVESIDKKLIHVDGEERNKVVETRQIALTKLFNLFKLSTEECDKFDDELFVQFLFIQKGRNLLSRALSMFNKVEIEAVLMAISRNILLLIKRDSGDESLQNLIVPINRVSELISPPAVMRCLRSMVFAQSKSTNQGSPLSVVLVNQFGSAMFSALLGRAAVISNGLTESEDEMRKSWLNIVSQVSTEFQDIPVKQLGRNLDAAERLVALVSSSTDIQTRALLQEHLRLASSTKPEIET</sequence>
<dbReference type="GO" id="GO:0005634">
    <property type="term" value="C:nucleus"/>
    <property type="evidence" value="ECO:0007669"/>
    <property type="project" value="UniProtKB-SubCell"/>
</dbReference>
<keyword evidence="10" id="KW-1185">Reference proteome</keyword>